<gene>
    <name evidence="2" type="ORF">CK203_096891</name>
</gene>
<dbReference type="InterPro" id="IPR035979">
    <property type="entry name" value="RBD_domain_sf"/>
</dbReference>
<name>A0A438EQZ0_VITVI</name>
<dbReference type="PANTHER" id="PTHR48475">
    <property type="entry name" value="RIBONUCLEASE H"/>
    <property type="match status" value="1"/>
</dbReference>
<dbReference type="PANTHER" id="PTHR48475:SF1">
    <property type="entry name" value="RNASE H TYPE-1 DOMAIN-CONTAINING PROTEIN"/>
    <property type="match status" value="1"/>
</dbReference>
<dbReference type="Pfam" id="PF00076">
    <property type="entry name" value="RRM_1"/>
    <property type="match status" value="1"/>
</dbReference>
<sequence length="493" mass="56163">MRIFSPNGVVEGFFIIQDDMKQSCSYGFVKLPNKDMVVAAIKALNGNYVNENGGIKKWIEEGRWTIEKRQSHHQEIFRTSHTIERRKDLHPTTPFFRNYVIDYEGIEASEKEVASCEDESGEGERWCTIGMTTMSDPERWRTVMTIHGGVKNEPVKGDGVVWDEDDGEVRLGGYAEHMVKNLGMNASAALAGMESDRNWMISFHGQCVPRLDLNRSLAKDLYPRLEDTDVPTKLLVGRFDGLRYTHQPQAQNQFVDALDTLDTLASSIDISTDVVIRPLLIESRRSADSMLLLCLDQAFANRVTREVHARVCGPHMRGHMMAHKIMRTELHALTSSWSFSICGINIIGKIPPKSSNGHEFILVSIDYFTKWVEVASYARLTYARVVGFIISHIIYRYGVSHELISDRGPQINRTVEATNKNIKKILRKMVETFRDWLEKLFFALWAYRTSFHTSIGATPYSLVYGMEIVLPVETEMGSLRVALEQQISETEWA</sequence>
<dbReference type="Proteomes" id="UP000288805">
    <property type="component" value="Unassembled WGS sequence"/>
</dbReference>
<dbReference type="SUPFAM" id="SSF53098">
    <property type="entry name" value="Ribonuclease H-like"/>
    <property type="match status" value="1"/>
</dbReference>
<dbReference type="SUPFAM" id="SSF54928">
    <property type="entry name" value="RNA-binding domain, RBD"/>
    <property type="match status" value="1"/>
</dbReference>
<feature type="domain" description="RRM" evidence="1">
    <location>
        <begin position="2"/>
        <end position="50"/>
    </location>
</feature>
<proteinExistence type="predicted"/>
<evidence type="ECO:0000313" key="2">
    <source>
        <dbReference type="EMBL" id="RVW50149.1"/>
    </source>
</evidence>
<dbReference type="InterPro" id="IPR012337">
    <property type="entry name" value="RNaseH-like_sf"/>
</dbReference>
<dbReference type="AlphaFoldDB" id="A0A438EQZ0"/>
<organism evidence="2 3">
    <name type="scientific">Vitis vinifera</name>
    <name type="common">Grape</name>
    <dbReference type="NCBI Taxonomy" id="29760"/>
    <lineage>
        <taxon>Eukaryota</taxon>
        <taxon>Viridiplantae</taxon>
        <taxon>Streptophyta</taxon>
        <taxon>Embryophyta</taxon>
        <taxon>Tracheophyta</taxon>
        <taxon>Spermatophyta</taxon>
        <taxon>Magnoliopsida</taxon>
        <taxon>eudicotyledons</taxon>
        <taxon>Gunneridae</taxon>
        <taxon>Pentapetalae</taxon>
        <taxon>rosids</taxon>
        <taxon>Vitales</taxon>
        <taxon>Vitaceae</taxon>
        <taxon>Viteae</taxon>
        <taxon>Vitis</taxon>
    </lineage>
</organism>
<dbReference type="Gene3D" id="3.30.420.10">
    <property type="entry name" value="Ribonuclease H-like superfamily/Ribonuclease H"/>
    <property type="match status" value="2"/>
</dbReference>
<dbReference type="InterPro" id="IPR000504">
    <property type="entry name" value="RRM_dom"/>
</dbReference>
<dbReference type="Gene3D" id="3.30.70.330">
    <property type="match status" value="1"/>
</dbReference>
<comment type="caution">
    <text evidence="2">The sequence shown here is derived from an EMBL/GenBank/DDBJ whole genome shotgun (WGS) entry which is preliminary data.</text>
</comment>
<accession>A0A438EQZ0</accession>
<reference evidence="2 3" key="1">
    <citation type="journal article" date="2018" name="PLoS Genet.">
        <title>Population sequencing reveals clonal diversity and ancestral inbreeding in the grapevine cultivar Chardonnay.</title>
        <authorList>
            <person name="Roach M.J."/>
            <person name="Johnson D.L."/>
            <person name="Bohlmann J."/>
            <person name="van Vuuren H.J."/>
            <person name="Jones S.J."/>
            <person name="Pretorius I.S."/>
            <person name="Schmidt S.A."/>
            <person name="Borneman A.R."/>
        </authorList>
    </citation>
    <scope>NUCLEOTIDE SEQUENCE [LARGE SCALE GENOMIC DNA]</scope>
    <source>
        <strain evidence="3">cv. Chardonnay</strain>
        <tissue evidence="2">Leaf</tissue>
    </source>
</reference>
<evidence type="ECO:0000313" key="3">
    <source>
        <dbReference type="Proteomes" id="UP000288805"/>
    </source>
</evidence>
<dbReference type="CDD" id="cd00590">
    <property type="entry name" value="RRM_SF"/>
    <property type="match status" value="1"/>
</dbReference>
<dbReference type="InterPro" id="IPR012677">
    <property type="entry name" value="Nucleotide-bd_a/b_plait_sf"/>
</dbReference>
<dbReference type="EMBL" id="QGNW01001209">
    <property type="protein sequence ID" value="RVW50149.1"/>
    <property type="molecule type" value="Genomic_DNA"/>
</dbReference>
<evidence type="ECO:0000259" key="1">
    <source>
        <dbReference type="Pfam" id="PF00076"/>
    </source>
</evidence>
<dbReference type="InterPro" id="IPR036397">
    <property type="entry name" value="RNaseH_sf"/>
</dbReference>
<protein>
    <recommendedName>
        <fullName evidence="1">RRM domain-containing protein</fullName>
    </recommendedName>
</protein>
<dbReference type="GO" id="GO:0003723">
    <property type="term" value="F:RNA binding"/>
    <property type="evidence" value="ECO:0007669"/>
    <property type="project" value="InterPro"/>
</dbReference>